<evidence type="ECO:0000256" key="1">
    <source>
        <dbReference type="SAM" id="MobiDB-lite"/>
    </source>
</evidence>
<proteinExistence type="predicted"/>
<feature type="region of interest" description="Disordered" evidence="1">
    <location>
        <begin position="835"/>
        <end position="902"/>
    </location>
</feature>
<accession>U6KCH4</accession>
<feature type="compositionally biased region" description="Low complexity" evidence="1">
    <location>
        <begin position="114"/>
        <end position="126"/>
    </location>
</feature>
<dbReference type="Gene3D" id="3.40.50.300">
    <property type="entry name" value="P-loop containing nucleotide triphosphate hydrolases"/>
    <property type="match status" value="1"/>
</dbReference>
<sequence length="1204" mass="128178">MLAPPTWFDFSAECIYTAQKQKKNKSWRDGLCTCCFERGWVVLKLFPEGASISSEPLEVWRLAPNTPEAVAQQEIELQVHLVQLLGNPQPLRGQKKLQAQPQPHSAEVQKAPGSLSSSNSQSAASADRVKVLPKRRLAGGLPRPNGVSPQGFRRPAPVPPQEAGFGHSVLNESGWKELESAHPQSHRSTGTCAPFVPPLLRPAEEPPSVLEPLPLEEAWAVNGAKALLSSICLCCGGLDCCHFAEPCVGTGSGVADFFRGLFNEIQTGALPQLRQLESQADLAFPNIQEISTPADEGDTLDGGNSQSEPWTAVERCPAAVAAPSRQELHSLEANSNTAFQYGAPVEVAAEGTLSRQIQTLPFTAASFSAGAPLPVSSGAGSPRNTERRSRFFALAGGCVPPAHCGAQVPSYINGQGSANISVSRANGLGPGAACVRSVAKPAGLAPYVGSNEAAGARNCAGQTATRPELQQHLQVQQREPCQPGKLQQFPPDAGSAVQDPPPEAPPLLLAEELPDGQLESLVDFVPVTFCTAPTETPPFNAAFAAARHLFLSTSLEGTTLRANQLALRYFNSILVSLQAALTETAQNISWSNGSSPGVGEVRFLLEGACIRLDGKHHSGFQQRVAEAHRQRKAKQQQLRRSHQLRQRKRRRIDSGKAVSSESETDDQEDTSDGSECEAGVPRQPGLLLDLSRASMAVNARRVSRGSRVFSLTSQEPVSCQAPPSLCWKAEMALKNLKVVPELNLKCLDTAVELGRACAARVIGLGCPGFGAETCREAETTVTQLIKLDVSSEDAEAVLCKCSSGGGSWMLNEEQQRVIIAISRWFGYTDGRRPFGPRDEAQLHEKQHGDAEGCENQVNRSENSQELQQGDSSIFSQDNKHSALQSKSQATPSEKQEEAGDLNSSAVAVEGSNTVCAPAVSPDDDDIADICLYADDLDELQLPGEECSGVDRRPEENSSFRLDQPSAVVTDRNVQDLRTATLASTAHDSLAVGSEAKTCTPLQDENSKVGVADSEKQFKAQPAQQPPKETGPSATLEPPPVSVTLASSLASTAVNMPASSAPVFLVQGVFGAGKTTMLAASLATLCRLLDLAKSRSRVLLVCATNAAVDGVLLRLLRQYECCDFARIGRLSEMQPALLPYAICSSAARNTAVHEFKAVLSGLLSAPGARTNLATMAKQLLQSIDSGSFPPSMQVGQPPYNALYAG</sequence>
<dbReference type="GO" id="GO:0004386">
    <property type="term" value="F:helicase activity"/>
    <property type="evidence" value="ECO:0007669"/>
    <property type="project" value="InterPro"/>
</dbReference>
<dbReference type="VEuPathDB" id="ToxoDB:EMH_0030360"/>
<reference evidence="3" key="2">
    <citation type="submission" date="2013-10" db="EMBL/GenBank/DDBJ databases">
        <authorList>
            <person name="Aslett M."/>
        </authorList>
    </citation>
    <scope>NUCLEOTIDE SEQUENCE [LARGE SCALE GENOMIC DNA]</scope>
    <source>
        <strain evidence="3">Houghton</strain>
    </source>
</reference>
<dbReference type="PANTHER" id="PTHR10887">
    <property type="entry name" value="DNA2/NAM7 HELICASE FAMILY"/>
    <property type="match status" value="1"/>
</dbReference>
<feature type="compositionally biased region" description="Basic residues" evidence="1">
    <location>
        <begin position="629"/>
        <end position="651"/>
    </location>
</feature>
<keyword evidence="4" id="KW-1185">Reference proteome</keyword>
<evidence type="ECO:0000313" key="4">
    <source>
        <dbReference type="Proteomes" id="UP000030744"/>
    </source>
</evidence>
<feature type="region of interest" description="Disordered" evidence="1">
    <location>
        <begin position="477"/>
        <end position="505"/>
    </location>
</feature>
<dbReference type="OrthoDB" id="347933at2759"/>
<feature type="compositionally biased region" description="Basic and acidic residues" evidence="1">
    <location>
        <begin position="835"/>
        <end position="850"/>
    </location>
</feature>
<protein>
    <recommendedName>
        <fullName evidence="2">DNA2/NAM7 helicase helicase domain-containing protein</fullName>
    </recommendedName>
</protein>
<dbReference type="Pfam" id="PF13086">
    <property type="entry name" value="AAA_11"/>
    <property type="match status" value="1"/>
</dbReference>
<feature type="compositionally biased region" description="Polar residues" evidence="1">
    <location>
        <begin position="182"/>
        <end position="191"/>
    </location>
</feature>
<dbReference type="RefSeq" id="XP_037878019.1">
    <property type="nucleotide sequence ID" value="XM_038022165.1"/>
</dbReference>
<dbReference type="AlphaFoldDB" id="U6KCH4"/>
<feature type="compositionally biased region" description="Acidic residues" evidence="1">
    <location>
        <begin position="662"/>
        <end position="675"/>
    </location>
</feature>
<dbReference type="InterPro" id="IPR041677">
    <property type="entry name" value="DNA2/NAM7_AAA_11"/>
</dbReference>
<feature type="compositionally biased region" description="Low complexity" evidence="1">
    <location>
        <begin position="1018"/>
        <end position="1027"/>
    </location>
</feature>
<gene>
    <name evidence="3" type="ORF">EMH_0030360</name>
</gene>
<name>U6KCH4_9EIME</name>
<feature type="domain" description="DNA2/NAM7 helicase helicase" evidence="2">
    <location>
        <begin position="1051"/>
        <end position="1153"/>
    </location>
</feature>
<feature type="region of interest" description="Disordered" evidence="1">
    <location>
        <begin position="1000"/>
        <end position="1038"/>
    </location>
</feature>
<dbReference type="InterPro" id="IPR045055">
    <property type="entry name" value="DNA2/NAM7-like"/>
</dbReference>
<feature type="region of interest" description="Disordered" evidence="1">
    <location>
        <begin position="93"/>
        <end position="198"/>
    </location>
</feature>
<dbReference type="SUPFAM" id="SSF52540">
    <property type="entry name" value="P-loop containing nucleoside triphosphate hydrolases"/>
    <property type="match status" value="1"/>
</dbReference>
<dbReference type="GeneID" id="60403934"/>
<feature type="region of interest" description="Disordered" evidence="1">
    <location>
        <begin position="621"/>
        <end position="681"/>
    </location>
</feature>
<dbReference type="EMBL" id="HG732415">
    <property type="protein sequence ID" value="CDJ35730.1"/>
    <property type="molecule type" value="Genomic_DNA"/>
</dbReference>
<reference evidence="3" key="1">
    <citation type="submission" date="2013-10" db="EMBL/GenBank/DDBJ databases">
        <title>Genomic analysis of the causative agents of coccidiosis in chickens.</title>
        <authorList>
            <person name="Reid A.J."/>
            <person name="Blake D."/>
            <person name="Billington K."/>
            <person name="Browne H."/>
            <person name="Dunn M."/>
            <person name="Hung S."/>
            <person name="Kawahara F."/>
            <person name="Miranda-Saavedra D."/>
            <person name="Mourier T."/>
            <person name="Nagra H."/>
            <person name="Otto T.D."/>
            <person name="Rawlings N."/>
            <person name="Sanchez A."/>
            <person name="Sanders M."/>
            <person name="Subramaniam C."/>
            <person name="Tay Y."/>
            <person name="Dear P."/>
            <person name="Doerig C."/>
            <person name="Gruber A."/>
            <person name="Parkinson J."/>
            <person name="Shirley M."/>
            <person name="Wan K.L."/>
            <person name="Berriman M."/>
            <person name="Tomley F."/>
            <person name="Pain A."/>
        </authorList>
    </citation>
    <scope>NUCLEOTIDE SEQUENCE [LARGE SCALE GENOMIC DNA]</scope>
    <source>
        <strain evidence="3">Houghton</strain>
    </source>
</reference>
<dbReference type="Proteomes" id="UP000030744">
    <property type="component" value="Unassembled WGS sequence"/>
</dbReference>
<dbReference type="InterPro" id="IPR027417">
    <property type="entry name" value="P-loop_NTPase"/>
</dbReference>
<dbReference type="PANTHER" id="PTHR10887:SF518">
    <property type="entry name" value="RNA HELICASE NONSENSE MRNA REDUCING FACTOR"/>
    <property type="match status" value="1"/>
</dbReference>
<evidence type="ECO:0000259" key="2">
    <source>
        <dbReference type="Pfam" id="PF13086"/>
    </source>
</evidence>
<evidence type="ECO:0000313" key="3">
    <source>
        <dbReference type="EMBL" id="CDJ35730.1"/>
    </source>
</evidence>
<feature type="compositionally biased region" description="Polar residues" evidence="1">
    <location>
        <begin position="855"/>
        <end position="892"/>
    </location>
</feature>
<organism evidence="3 4">
    <name type="scientific">Eimeria mitis</name>
    <dbReference type="NCBI Taxonomy" id="44415"/>
    <lineage>
        <taxon>Eukaryota</taxon>
        <taxon>Sar</taxon>
        <taxon>Alveolata</taxon>
        <taxon>Apicomplexa</taxon>
        <taxon>Conoidasida</taxon>
        <taxon>Coccidia</taxon>
        <taxon>Eucoccidiorida</taxon>
        <taxon>Eimeriorina</taxon>
        <taxon>Eimeriidae</taxon>
        <taxon>Eimeria</taxon>
    </lineage>
</organism>